<evidence type="ECO:0000256" key="1">
    <source>
        <dbReference type="SAM" id="Phobius"/>
    </source>
</evidence>
<comment type="caution">
    <text evidence="2">The sequence shown here is derived from an EMBL/GenBank/DDBJ whole genome shotgun (WGS) entry which is preliminary data.</text>
</comment>
<feature type="transmembrane region" description="Helical" evidence="1">
    <location>
        <begin position="95"/>
        <end position="116"/>
    </location>
</feature>
<dbReference type="EMBL" id="QKKF02012550">
    <property type="protein sequence ID" value="RZF43617.1"/>
    <property type="molecule type" value="Genomic_DNA"/>
</dbReference>
<feature type="transmembrane region" description="Helical" evidence="1">
    <location>
        <begin position="56"/>
        <end position="74"/>
    </location>
</feature>
<keyword evidence="3" id="KW-1185">Reference proteome</keyword>
<name>A0A482XD45_LAOST</name>
<gene>
    <name evidence="2" type="ORF">LSTR_LSTR010876</name>
</gene>
<organism evidence="2 3">
    <name type="scientific">Laodelphax striatellus</name>
    <name type="common">Small brown planthopper</name>
    <name type="synonym">Delphax striatella</name>
    <dbReference type="NCBI Taxonomy" id="195883"/>
    <lineage>
        <taxon>Eukaryota</taxon>
        <taxon>Metazoa</taxon>
        <taxon>Ecdysozoa</taxon>
        <taxon>Arthropoda</taxon>
        <taxon>Hexapoda</taxon>
        <taxon>Insecta</taxon>
        <taxon>Pterygota</taxon>
        <taxon>Neoptera</taxon>
        <taxon>Paraneoptera</taxon>
        <taxon>Hemiptera</taxon>
        <taxon>Auchenorrhyncha</taxon>
        <taxon>Fulgoroidea</taxon>
        <taxon>Delphacidae</taxon>
        <taxon>Criomorphinae</taxon>
        <taxon>Laodelphax</taxon>
    </lineage>
</organism>
<dbReference type="OrthoDB" id="8122539at2759"/>
<proteinExistence type="predicted"/>
<dbReference type="InParanoid" id="A0A482XD45"/>
<dbReference type="Proteomes" id="UP000291343">
    <property type="component" value="Unassembled WGS sequence"/>
</dbReference>
<accession>A0A482XD45</accession>
<keyword evidence="1" id="KW-0472">Membrane</keyword>
<keyword evidence="1" id="KW-1133">Transmembrane helix</keyword>
<feature type="transmembrane region" description="Helical" evidence="1">
    <location>
        <begin position="189"/>
        <end position="214"/>
    </location>
</feature>
<evidence type="ECO:0000313" key="2">
    <source>
        <dbReference type="EMBL" id="RZF43617.1"/>
    </source>
</evidence>
<evidence type="ECO:0008006" key="4">
    <source>
        <dbReference type="Google" id="ProtNLM"/>
    </source>
</evidence>
<evidence type="ECO:0000313" key="3">
    <source>
        <dbReference type="Proteomes" id="UP000291343"/>
    </source>
</evidence>
<feature type="transmembrane region" description="Helical" evidence="1">
    <location>
        <begin position="20"/>
        <end position="36"/>
    </location>
</feature>
<reference evidence="2 3" key="1">
    <citation type="journal article" date="2017" name="Gigascience">
        <title>Genome sequence of the small brown planthopper, Laodelphax striatellus.</title>
        <authorList>
            <person name="Zhu J."/>
            <person name="Jiang F."/>
            <person name="Wang X."/>
            <person name="Yang P."/>
            <person name="Bao Y."/>
            <person name="Zhao W."/>
            <person name="Wang W."/>
            <person name="Lu H."/>
            <person name="Wang Q."/>
            <person name="Cui N."/>
            <person name="Li J."/>
            <person name="Chen X."/>
            <person name="Luo L."/>
            <person name="Yu J."/>
            <person name="Kang L."/>
            <person name="Cui F."/>
        </authorList>
    </citation>
    <scope>NUCLEOTIDE SEQUENCE [LARGE SCALE GENOMIC DNA]</scope>
    <source>
        <strain evidence="2">Lst14</strain>
    </source>
</reference>
<keyword evidence="1" id="KW-0812">Transmembrane</keyword>
<dbReference type="FunCoup" id="A0A482XD45">
    <property type="interactions" value="81"/>
</dbReference>
<feature type="transmembrane region" description="Helical" evidence="1">
    <location>
        <begin position="245"/>
        <end position="270"/>
    </location>
</feature>
<protein>
    <recommendedName>
        <fullName evidence="4">Odorant receptor</fullName>
    </recommendedName>
</protein>
<dbReference type="AlphaFoldDB" id="A0A482XD45"/>
<sequence>MREVMMRRGHYEGEKRRLLAKFYIFSTVVYILNTILDIFNLEAGQFEEKIFRFKNINMLLCGLAYPLARITLEASKKMREVMMRRGHYEGEKRRLLAKFYIFSTVVYILNTILDIFNLEAGQFEEKIFRFKNINMLLCGLAYPLVDSDTYRLLFSIEQQGQFDSIGKSSNTMKTLQEKLDKELDQINKLTYFVIIFIMGTLSIAPLMAAILKIYPKLLTGSGDPINVTKFSLPISFWYPEEYANIYTYILLYTLQIFYIYLFSGYMYCVLTSGFMALKITIYNLKYLCLAVEEGQNRLGELTNNLEHGGLGQVDYEDKNQLENILKLREYIGENFRMTLWGSFFVDKPKWYKSSMLIMMIRTTKELEIKPFGFYVLNLKTFSMADTNILIIFQKCIVTAWITRDARLSNGATTVASAKIPVQEPTARKTDPSNGDMDIRISQMLSVWS</sequence>